<dbReference type="EMBL" id="JAVDQD010000006">
    <property type="protein sequence ID" value="MDR6240971.1"/>
    <property type="molecule type" value="Genomic_DNA"/>
</dbReference>
<keyword evidence="2" id="KW-1185">Reference proteome</keyword>
<comment type="caution">
    <text evidence="1">The sequence shown here is derived from an EMBL/GenBank/DDBJ whole genome shotgun (WGS) entry which is preliminary data.</text>
</comment>
<evidence type="ECO:0000313" key="1">
    <source>
        <dbReference type="EMBL" id="MDR6240971.1"/>
    </source>
</evidence>
<dbReference type="RefSeq" id="WP_309941372.1">
    <property type="nucleotide sequence ID" value="NZ_AP025305.1"/>
</dbReference>
<name>A0AAE4BTR3_9BACT</name>
<proteinExistence type="predicted"/>
<evidence type="ECO:0000313" key="2">
    <source>
        <dbReference type="Proteomes" id="UP001185092"/>
    </source>
</evidence>
<accession>A0AAE4BTR3</accession>
<sequence>MLLKNKKQLQQESEQAKLECLETLKKNLTVESLRILASKSGKKGINKKIKQFQHLI</sequence>
<dbReference type="AlphaFoldDB" id="A0AAE4BTR3"/>
<gene>
    <name evidence="1" type="ORF">HNQ88_004047</name>
</gene>
<reference evidence="1" key="1">
    <citation type="submission" date="2023-07" db="EMBL/GenBank/DDBJ databases">
        <title>Genomic Encyclopedia of Type Strains, Phase IV (KMG-IV): sequencing the most valuable type-strain genomes for metagenomic binning, comparative biology and taxonomic classification.</title>
        <authorList>
            <person name="Goeker M."/>
        </authorList>
    </citation>
    <scope>NUCLEOTIDE SEQUENCE</scope>
    <source>
        <strain evidence="1">DSM 26174</strain>
    </source>
</reference>
<organism evidence="1 2">
    <name type="scientific">Aureibacter tunicatorum</name>
    <dbReference type="NCBI Taxonomy" id="866807"/>
    <lineage>
        <taxon>Bacteria</taxon>
        <taxon>Pseudomonadati</taxon>
        <taxon>Bacteroidota</taxon>
        <taxon>Cytophagia</taxon>
        <taxon>Cytophagales</taxon>
        <taxon>Persicobacteraceae</taxon>
        <taxon>Aureibacter</taxon>
    </lineage>
</organism>
<dbReference type="Proteomes" id="UP001185092">
    <property type="component" value="Unassembled WGS sequence"/>
</dbReference>
<protein>
    <submittedName>
        <fullName evidence="1">Uncharacterized protein</fullName>
    </submittedName>
</protein>